<keyword evidence="1" id="KW-0732">Signal</keyword>
<evidence type="ECO:0000313" key="3">
    <source>
        <dbReference type="Proteomes" id="UP000315825"/>
    </source>
</evidence>
<evidence type="ECO:0000313" key="2">
    <source>
        <dbReference type="EMBL" id="RZO26436.1"/>
    </source>
</evidence>
<sequence length="123" mass="13879">MKKILFFIIICISANQISAYDTSNFAEQLSNVKISKNVDIANDKCPNSSDGCLVRSANGELTIYIKEFTSVEMEDIAIFGLMYDAFQFQVNGKVDKFKTCRMKLTYAQQNNHRSAASLLKKKC</sequence>
<feature type="signal peptide" evidence="1">
    <location>
        <begin position="1"/>
        <end position="19"/>
    </location>
</feature>
<evidence type="ECO:0000256" key="1">
    <source>
        <dbReference type="SAM" id="SignalP"/>
    </source>
</evidence>
<dbReference type="Proteomes" id="UP000315825">
    <property type="component" value="Unassembled WGS sequence"/>
</dbReference>
<gene>
    <name evidence="2" type="ORF">EVA92_02765</name>
</gene>
<dbReference type="AlphaFoldDB" id="A0A520MZ37"/>
<name>A0A520MZ37_9GAMM</name>
<feature type="chain" id="PRO_5021947500" evidence="1">
    <location>
        <begin position="20"/>
        <end position="123"/>
    </location>
</feature>
<proteinExistence type="predicted"/>
<organism evidence="2 3">
    <name type="scientific">SAR86 cluster bacterium</name>
    <dbReference type="NCBI Taxonomy" id="2030880"/>
    <lineage>
        <taxon>Bacteria</taxon>
        <taxon>Pseudomonadati</taxon>
        <taxon>Pseudomonadota</taxon>
        <taxon>Gammaproteobacteria</taxon>
        <taxon>SAR86 cluster</taxon>
    </lineage>
</organism>
<reference evidence="2 3" key="1">
    <citation type="submission" date="2019-02" db="EMBL/GenBank/DDBJ databases">
        <title>Prokaryotic population dynamics and viral predation in marine succession experiment using metagenomics: the confinement effect.</title>
        <authorList>
            <person name="Haro-Moreno J.M."/>
            <person name="Rodriguez-Valera F."/>
            <person name="Lopez-Perez M."/>
        </authorList>
    </citation>
    <scope>NUCLEOTIDE SEQUENCE [LARGE SCALE GENOMIC DNA]</scope>
    <source>
        <strain evidence="2">MED-G159</strain>
    </source>
</reference>
<protein>
    <submittedName>
        <fullName evidence="2">Uncharacterized protein</fullName>
    </submittedName>
</protein>
<accession>A0A520MZ37</accession>
<dbReference type="EMBL" id="SHBE01000004">
    <property type="protein sequence ID" value="RZO26436.1"/>
    <property type="molecule type" value="Genomic_DNA"/>
</dbReference>
<comment type="caution">
    <text evidence="2">The sequence shown here is derived from an EMBL/GenBank/DDBJ whole genome shotgun (WGS) entry which is preliminary data.</text>
</comment>